<reference evidence="1" key="1">
    <citation type="submission" date="2023-04" db="EMBL/GenBank/DDBJ databases">
        <title>Comparative genomic analysis of Cohnella hashimotonis sp. nov., isolated from the International Space Station.</title>
        <authorList>
            <person name="Venkateswaran K."/>
            <person name="Simpson A."/>
        </authorList>
    </citation>
    <scope>NUCLEOTIDE SEQUENCE</scope>
    <source>
        <strain evidence="1">F6_2S_P_1</strain>
    </source>
</reference>
<evidence type="ECO:0000313" key="2">
    <source>
        <dbReference type="Proteomes" id="UP001161691"/>
    </source>
</evidence>
<keyword evidence="2" id="KW-1185">Reference proteome</keyword>
<evidence type="ECO:0000313" key="1">
    <source>
        <dbReference type="EMBL" id="MDI4648776.1"/>
    </source>
</evidence>
<dbReference type="Proteomes" id="UP001161691">
    <property type="component" value="Unassembled WGS sequence"/>
</dbReference>
<accession>A0ABT6TPL1</accession>
<sequence length="162" mass="19044">MYAVFREEEIFAVFENQENAEKYLCIEYENDSEFEIRELDEGANGEYSPLDQEYEEIPYRFFAVEVSSEIIFASNDRGAAEESAYRYNQEAIQGAHEELGHDEDDYITEKGQFEAAWQAGFESGHAEVINIIPESDEQYRDCIDLWRNKQLDDEEELEEDEM</sequence>
<name>A0ABT6TPL1_9BACL</name>
<protein>
    <recommendedName>
        <fullName evidence="3">DUF1292 domain-containing protein</fullName>
    </recommendedName>
</protein>
<dbReference type="RefSeq" id="WP_282911470.1">
    <property type="nucleotide sequence ID" value="NZ_JAGRPV010000001.1"/>
</dbReference>
<gene>
    <name evidence="1" type="ORF">KB449_27745</name>
</gene>
<comment type="caution">
    <text evidence="1">The sequence shown here is derived from an EMBL/GenBank/DDBJ whole genome shotgun (WGS) entry which is preliminary data.</text>
</comment>
<proteinExistence type="predicted"/>
<organism evidence="1 2">
    <name type="scientific">Cohnella hashimotonis</name>
    <dbReference type="NCBI Taxonomy" id="2826895"/>
    <lineage>
        <taxon>Bacteria</taxon>
        <taxon>Bacillati</taxon>
        <taxon>Bacillota</taxon>
        <taxon>Bacilli</taxon>
        <taxon>Bacillales</taxon>
        <taxon>Paenibacillaceae</taxon>
        <taxon>Cohnella</taxon>
    </lineage>
</organism>
<dbReference type="EMBL" id="JAGRPV010000001">
    <property type="protein sequence ID" value="MDI4648776.1"/>
    <property type="molecule type" value="Genomic_DNA"/>
</dbReference>
<evidence type="ECO:0008006" key="3">
    <source>
        <dbReference type="Google" id="ProtNLM"/>
    </source>
</evidence>